<organism evidence="3 4">
    <name type="scientific">BD1-7 clade bacterium</name>
    <dbReference type="NCBI Taxonomy" id="2029982"/>
    <lineage>
        <taxon>Bacteria</taxon>
        <taxon>Pseudomonadati</taxon>
        <taxon>Pseudomonadota</taxon>
        <taxon>Gammaproteobacteria</taxon>
        <taxon>Cellvibrionales</taxon>
        <taxon>Spongiibacteraceae</taxon>
        <taxon>BD1-7 clade</taxon>
    </lineage>
</organism>
<proteinExistence type="predicted"/>
<dbReference type="PANTHER" id="PTHR43086:SF2">
    <property type="entry name" value="HYDROXYSTEROID DEHYDROGENASE-LIKE PROTEIN 1"/>
    <property type="match status" value="1"/>
</dbReference>
<dbReference type="PRINTS" id="PR00081">
    <property type="entry name" value="GDHRDH"/>
</dbReference>
<sequence>MSYFSDRYGPWAIIAGASQGIGEQFSRQLAAKGINLIMIARGLQDLQRVAETVRSEFGIEVETCSLDLSATDLAEQLEALAGDREIGLVVYNATYSYIGPFHEDTADSRQLSVDVNCRGPLVFIDAFSKPMVQRKRGGIILVSSMSGFQGSALVSTYAATKSFVTTLAEGLWEELRHDGVDVIACVAGATRTPNFNRLTPADRAGSAFPMEPEEVVSQSLVALENGKGPTYIIGRINNLVAFVLRRCLSRRGAVEFLSKATRKLYG</sequence>
<gene>
    <name evidence="3" type="ORF">OPDIPICF_02447</name>
</gene>
<dbReference type="Proteomes" id="UP000441399">
    <property type="component" value="Unassembled WGS sequence"/>
</dbReference>
<dbReference type="GO" id="GO:0016491">
    <property type="term" value="F:oxidoreductase activity"/>
    <property type="evidence" value="ECO:0007669"/>
    <property type="project" value="UniProtKB-KW"/>
</dbReference>
<dbReference type="Gene3D" id="3.40.50.720">
    <property type="entry name" value="NAD(P)-binding Rossmann-like Domain"/>
    <property type="match status" value="1"/>
</dbReference>
<dbReference type="EMBL" id="CACSIO010000045">
    <property type="protein sequence ID" value="CAA0121457.1"/>
    <property type="molecule type" value="Genomic_DNA"/>
</dbReference>
<dbReference type="InterPro" id="IPR036291">
    <property type="entry name" value="NAD(P)-bd_dom_sf"/>
</dbReference>
<evidence type="ECO:0000256" key="1">
    <source>
        <dbReference type="ARBA" id="ARBA00022857"/>
    </source>
</evidence>
<dbReference type="SUPFAM" id="SSF51735">
    <property type="entry name" value="NAD(P)-binding Rossmann-fold domains"/>
    <property type="match status" value="1"/>
</dbReference>
<keyword evidence="2 3" id="KW-0560">Oxidoreductase</keyword>
<dbReference type="EC" id="1.-.-.-" evidence="3"/>
<keyword evidence="1" id="KW-0521">NADP</keyword>
<accession>A0A5S9QS14</accession>
<protein>
    <submittedName>
        <fullName evidence="3">Putative oxidoreductase</fullName>
        <ecNumber evidence="3">1.-.-.-</ecNumber>
    </submittedName>
</protein>
<dbReference type="Pfam" id="PF00106">
    <property type="entry name" value="adh_short"/>
    <property type="match status" value="1"/>
</dbReference>
<evidence type="ECO:0000313" key="4">
    <source>
        <dbReference type="Proteomes" id="UP000441399"/>
    </source>
</evidence>
<dbReference type="GO" id="GO:0030497">
    <property type="term" value="P:fatty acid elongation"/>
    <property type="evidence" value="ECO:0007669"/>
    <property type="project" value="TreeGrafter"/>
</dbReference>
<evidence type="ECO:0000313" key="3">
    <source>
        <dbReference type="EMBL" id="CAA0121457.1"/>
    </source>
</evidence>
<dbReference type="AlphaFoldDB" id="A0A5S9QS14"/>
<dbReference type="OrthoDB" id="9810734at2"/>
<keyword evidence="4" id="KW-1185">Reference proteome</keyword>
<evidence type="ECO:0000256" key="2">
    <source>
        <dbReference type="ARBA" id="ARBA00023002"/>
    </source>
</evidence>
<dbReference type="PANTHER" id="PTHR43086">
    <property type="entry name" value="VERY-LONG-CHAIN 3-OXOOACYL-COA REDUCTASE"/>
    <property type="match status" value="1"/>
</dbReference>
<reference evidence="3 4" key="1">
    <citation type="submission" date="2019-11" db="EMBL/GenBank/DDBJ databases">
        <authorList>
            <person name="Holert J."/>
        </authorList>
    </citation>
    <scope>NUCLEOTIDE SEQUENCE [LARGE SCALE GENOMIC DNA]</scope>
    <source>
        <strain evidence="3">SB11_3</strain>
    </source>
</reference>
<name>A0A5S9QS14_9GAMM</name>
<dbReference type="InterPro" id="IPR002347">
    <property type="entry name" value="SDR_fam"/>
</dbReference>
<dbReference type="PIRSF" id="PIRSF000126">
    <property type="entry name" value="11-beta-HSD1"/>
    <property type="match status" value="1"/>
</dbReference>